<proteinExistence type="predicted"/>
<dbReference type="AlphaFoldDB" id="A0A7I8J237"/>
<evidence type="ECO:0000313" key="6">
    <source>
        <dbReference type="Proteomes" id="UP001189122"/>
    </source>
</evidence>
<dbReference type="PANTHER" id="PTHR14110">
    <property type="entry name" value="MITOCHONDRIAL IMPORT INNER MEMBRANE TRANSLOCASE SUBUNIT TIM22"/>
    <property type="match status" value="1"/>
</dbReference>
<dbReference type="CDD" id="cd09487">
    <property type="entry name" value="SAM_superfamily"/>
    <property type="match status" value="1"/>
</dbReference>
<reference evidence="5 6" key="1">
    <citation type="submission" date="2019-12" db="EMBL/GenBank/DDBJ databases">
        <authorList>
            <person name="Scholz U."/>
            <person name="Mascher M."/>
            <person name="Fiebig A."/>
        </authorList>
    </citation>
    <scope>NUCLEOTIDE SEQUENCE</scope>
</reference>
<dbReference type="EMBL" id="CACRZD030000008">
    <property type="protein sequence ID" value="CAA6664197.1"/>
    <property type="molecule type" value="Genomic_DNA"/>
</dbReference>
<dbReference type="EMBL" id="LR743595">
    <property type="protein sequence ID" value="CAA2624768.1"/>
    <property type="molecule type" value="Genomic_DNA"/>
</dbReference>
<dbReference type="InterPro" id="IPR013761">
    <property type="entry name" value="SAM/pointed_sf"/>
</dbReference>
<dbReference type="SUPFAM" id="SSF47769">
    <property type="entry name" value="SAM/Pointed domain"/>
    <property type="match status" value="1"/>
</dbReference>
<dbReference type="InterPro" id="IPR039175">
    <property type="entry name" value="TIM22"/>
</dbReference>
<evidence type="ECO:0000256" key="1">
    <source>
        <dbReference type="ARBA" id="ARBA00004141"/>
    </source>
</evidence>
<gene>
    <name evidence="5" type="ORF">SI7747_08010586</name>
</gene>
<dbReference type="GO" id="GO:0042721">
    <property type="term" value="C:TIM22 mitochondrial import inner membrane insertion complex"/>
    <property type="evidence" value="ECO:0007669"/>
    <property type="project" value="InterPro"/>
</dbReference>
<keyword evidence="3" id="KW-1133">Transmembrane helix</keyword>
<dbReference type="Pfam" id="PF02466">
    <property type="entry name" value="Tim17"/>
    <property type="match status" value="1"/>
</dbReference>
<dbReference type="GO" id="GO:0008320">
    <property type="term" value="F:protein transmembrane transporter activity"/>
    <property type="evidence" value="ECO:0007669"/>
    <property type="project" value="TreeGrafter"/>
</dbReference>
<evidence type="ECO:0000256" key="3">
    <source>
        <dbReference type="ARBA" id="ARBA00022989"/>
    </source>
</evidence>
<dbReference type="GO" id="GO:0045036">
    <property type="term" value="P:protein targeting to chloroplast"/>
    <property type="evidence" value="ECO:0007669"/>
    <property type="project" value="TreeGrafter"/>
</dbReference>
<dbReference type="PANTHER" id="PTHR14110:SF6">
    <property type="entry name" value="OS04G0405100 PROTEIN"/>
    <property type="match status" value="1"/>
</dbReference>
<sequence length="213" mass="22738">MQEVFRVWLGQQSIPVEAAITTGLAALQGGAMGPRQRSQQGPSRFPRGMIGNPFIQARNFAVLTGVNAGISCVLKRVRGLDDVQNSMAAAFGSGFVFSLVSSSGGPNIPGAVGTGAFFAILQGGIHKLGQMMPKETGGSREEADAFFEKGQSMLRTLGLERYEKNLRKGMITDATLPSSLTGDALKEVSIPPGPRLVILDHIERDLELSKRRP</sequence>
<name>A0A7I8J237_SPIIN</name>
<evidence type="ECO:0000313" key="5">
    <source>
        <dbReference type="EMBL" id="CAA2624768.1"/>
    </source>
</evidence>
<accession>A0A7I8J237</accession>
<dbReference type="GO" id="GO:0009706">
    <property type="term" value="C:chloroplast inner membrane"/>
    <property type="evidence" value="ECO:0007669"/>
    <property type="project" value="TreeGrafter"/>
</dbReference>
<protein>
    <submittedName>
        <fullName evidence="5">Uncharacterized protein</fullName>
    </submittedName>
</protein>
<keyword evidence="4" id="KW-0472">Membrane</keyword>
<organism evidence="5">
    <name type="scientific">Spirodela intermedia</name>
    <name type="common">Intermediate duckweed</name>
    <dbReference type="NCBI Taxonomy" id="51605"/>
    <lineage>
        <taxon>Eukaryota</taxon>
        <taxon>Viridiplantae</taxon>
        <taxon>Streptophyta</taxon>
        <taxon>Embryophyta</taxon>
        <taxon>Tracheophyta</taxon>
        <taxon>Spermatophyta</taxon>
        <taxon>Magnoliopsida</taxon>
        <taxon>Liliopsida</taxon>
        <taxon>Araceae</taxon>
        <taxon>Lemnoideae</taxon>
        <taxon>Spirodela</taxon>
    </lineage>
</organism>
<evidence type="ECO:0000256" key="4">
    <source>
        <dbReference type="ARBA" id="ARBA00023136"/>
    </source>
</evidence>
<dbReference type="GO" id="GO:0045039">
    <property type="term" value="P:protein insertion into mitochondrial inner membrane"/>
    <property type="evidence" value="ECO:0007669"/>
    <property type="project" value="InterPro"/>
</dbReference>
<evidence type="ECO:0000256" key="2">
    <source>
        <dbReference type="ARBA" id="ARBA00022692"/>
    </source>
</evidence>
<dbReference type="Gene3D" id="1.10.150.50">
    <property type="entry name" value="Transcription Factor, Ets-1"/>
    <property type="match status" value="1"/>
</dbReference>
<dbReference type="Proteomes" id="UP001189122">
    <property type="component" value="Unassembled WGS sequence"/>
</dbReference>
<keyword evidence="6" id="KW-1185">Reference proteome</keyword>
<keyword evidence="2" id="KW-0812">Transmembrane</keyword>
<comment type="subcellular location">
    <subcellularLocation>
        <location evidence="1">Membrane</location>
        <topology evidence="1">Multi-pass membrane protein</topology>
    </subcellularLocation>
</comment>